<proteinExistence type="predicted"/>
<dbReference type="AlphaFoldDB" id="A0A7Y0ED88"/>
<keyword evidence="1" id="KW-0812">Transmembrane</keyword>
<reference evidence="2 3" key="2">
    <citation type="submission" date="2020-06" db="EMBL/GenBank/DDBJ databases">
        <title>Complete Genome Sequence of Clostridium muelleri sp. nov. P21T, an Acid-Alcohol Producing Acetogen Isolated from Old Hay.</title>
        <authorList>
            <person name="Duncan K.E."/>
            <person name="Tanner R.S."/>
        </authorList>
    </citation>
    <scope>NUCLEOTIDE SEQUENCE [LARGE SCALE GENOMIC DNA]</scope>
    <source>
        <strain evidence="2 3">P21</strain>
    </source>
</reference>
<dbReference type="RefSeq" id="WP_169295909.1">
    <property type="nucleotide sequence ID" value="NZ_JABBNI010000004.1"/>
</dbReference>
<evidence type="ECO:0000256" key="1">
    <source>
        <dbReference type="SAM" id="Phobius"/>
    </source>
</evidence>
<gene>
    <name evidence="2" type="ORF">HBE96_01000</name>
</gene>
<evidence type="ECO:0000313" key="2">
    <source>
        <dbReference type="EMBL" id="NMM61297.1"/>
    </source>
</evidence>
<evidence type="ECO:0000313" key="3">
    <source>
        <dbReference type="Proteomes" id="UP000537131"/>
    </source>
</evidence>
<name>A0A7Y0ED88_9CLOT</name>
<comment type="caution">
    <text evidence="2">The sequence shown here is derived from an EMBL/GenBank/DDBJ whole genome shotgun (WGS) entry which is preliminary data.</text>
</comment>
<accession>A0A7Y0ED88</accession>
<dbReference type="Proteomes" id="UP000537131">
    <property type="component" value="Unassembled WGS sequence"/>
</dbReference>
<organism evidence="2 3">
    <name type="scientific">Clostridium muellerianum</name>
    <dbReference type="NCBI Taxonomy" id="2716538"/>
    <lineage>
        <taxon>Bacteria</taxon>
        <taxon>Bacillati</taxon>
        <taxon>Bacillota</taxon>
        <taxon>Clostridia</taxon>
        <taxon>Eubacteriales</taxon>
        <taxon>Clostridiaceae</taxon>
        <taxon>Clostridium</taxon>
    </lineage>
</organism>
<dbReference type="EMBL" id="JABBNI010000004">
    <property type="protein sequence ID" value="NMM61297.1"/>
    <property type="molecule type" value="Genomic_DNA"/>
</dbReference>
<protein>
    <submittedName>
        <fullName evidence="2">Uncharacterized protein</fullName>
    </submittedName>
</protein>
<feature type="transmembrane region" description="Helical" evidence="1">
    <location>
        <begin position="36"/>
        <end position="57"/>
    </location>
</feature>
<keyword evidence="3" id="KW-1185">Reference proteome</keyword>
<sequence>MANLSFTRQSKSDEGFTKKESIKILDYSIIEDDKKLIKLILTCAIVPMVIEIIVFIITI</sequence>
<keyword evidence="1" id="KW-1133">Transmembrane helix</keyword>
<keyword evidence="1" id="KW-0472">Membrane</keyword>
<reference evidence="2 3" key="1">
    <citation type="submission" date="2020-04" db="EMBL/GenBank/DDBJ databases">
        <authorList>
            <person name="Doyle D.A."/>
        </authorList>
    </citation>
    <scope>NUCLEOTIDE SEQUENCE [LARGE SCALE GENOMIC DNA]</scope>
    <source>
        <strain evidence="2 3">P21</strain>
    </source>
</reference>